<evidence type="ECO:0000313" key="2">
    <source>
        <dbReference type="Proteomes" id="UP000235145"/>
    </source>
</evidence>
<dbReference type="Proteomes" id="UP000235145">
    <property type="component" value="Unassembled WGS sequence"/>
</dbReference>
<dbReference type="PANTHER" id="PTHR33116">
    <property type="entry name" value="REVERSE TRANSCRIPTASE ZINC-BINDING DOMAIN-CONTAINING PROTEIN-RELATED-RELATED"/>
    <property type="match status" value="1"/>
</dbReference>
<proteinExistence type="predicted"/>
<name>A0A9R1VZQ0_LACSA</name>
<dbReference type="AlphaFoldDB" id="A0A9R1VZQ0"/>
<reference evidence="1 2" key="1">
    <citation type="journal article" date="2017" name="Nat. Commun.">
        <title>Genome assembly with in vitro proximity ligation data and whole-genome triplication in lettuce.</title>
        <authorList>
            <person name="Reyes-Chin-Wo S."/>
            <person name="Wang Z."/>
            <person name="Yang X."/>
            <person name="Kozik A."/>
            <person name="Arikit S."/>
            <person name="Song C."/>
            <person name="Xia L."/>
            <person name="Froenicke L."/>
            <person name="Lavelle D.O."/>
            <person name="Truco M.J."/>
            <person name="Xia R."/>
            <person name="Zhu S."/>
            <person name="Xu C."/>
            <person name="Xu H."/>
            <person name="Xu X."/>
            <person name="Cox K."/>
            <person name="Korf I."/>
            <person name="Meyers B.C."/>
            <person name="Michelmore R.W."/>
        </authorList>
    </citation>
    <scope>NUCLEOTIDE SEQUENCE [LARGE SCALE GENOMIC DNA]</scope>
    <source>
        <strain evidence="2">cv. Salinas</strain>
        <tissue evidence="1">Seedlings</tissue>
    </source>
</reference>
<dbReference type="PANTHER" id="PTHR33116:SF79">
    <property type="entry name" value="REVERSE TRANSCRIPTASE DOMAIN, ZINC FINGER, CCHC-TYPE-RELATED"/>
    <property type="match status" value="1"/>
</dbReference>
<protein>
    <recommendedName>
        <fullName evidence="3">Reverse transcriptase domain-containing protein</fullName>
    </recommendedName>
</protein>
<sequence length="237" mass="26741">MYKSLGIFRGIKVPHSETTISHLFYVDDALFVGEWNQDNIKNLARVLRCFQVASGLKVNFSKSRVFGIEVDTQEITRWAAPLGCGPASLSFTYLGIPVGANMKLKKHWKPIIDRFYSKLSPWKAKNLSFGGRLTLAKAVLGVIEILEKIRRQFLWGGGDNKYKISWVSREKVIAPKEKGGLGLGSLRAFNLAVTTQNLRLKISFNKILLKVKSMIQSIINIEVFKTHVHYQSKTFPG</sequence>
<dbReference type="EMBL" id="NBSK02000004">
    <property type="protein sequence ID" value="KAJ0213660.1"/>
    <property type="molecule type" value="Genomic_DNA"/>
</dbReference>
<comment type="caution">
    <text evidence="1">The sequence shown here is derived from an EMBL/GenBank/DDBJ whole genome shotgun (WGS) entry which is preliminary data.</text>
</comment>
<accession>A0A9R1VZQ0</accession>
<gene>
    <name evidence="1" type="ORF">LSAT_V11C400178840</name>
</gene>
<evidence type="ECO:0008006" key="3">
    <source>
        <dbReference type="Google" id="ProtNLM"/>
    </source>
</evidence>
<evidence type="ECO:0000313" key="1">
    <source>
        <dbReference type="EMBL" id="KAJ0213660.1"/>
    </source>
</evidence>
<organism evidence="1 2">
    <name type="scientific">Lactuca sativa</name>
    <name type="common">Garden lettuce</name>
    <dbReference type="NCBI Taxonomy" id="4236"/>
    <lineage>
        <taxon>Eukaryota</taxon>
        <taxon>Viridiplantae</taxon>
        <taxon>Streptophyta</taxon>
        <taxon>Embryophyta</taxon>
        <taxon>Tracheophyta</taxon>
        <taxon>Spermatophyta</taxon>
        <taxon>Magnoliopsida</taxon>
        <taxon>eudicotyledons</taxon>
        <taxon>Gunneridae</taxon>
        <taxon>Pentapetalae</taxon>
        <taxon>asterids</taxon>
        <taxon>campanulids</taxon>
        <taxon>Asterales</taxon>
        <taxon>Asteraceae</taxon>
        <taxon>Cichorioideae</taxon>
        <taxon>Cichorieae</taxon>
        <taxon>Lactucinae</taxon>
        <taxon>Lactuca</taxon>
    </lineage>
</organism>
<keyword evidence="2" id="KW-1185">Reference proteome</keyword>